<gene>
    <name evidence="3" type="ORF">BacF7301_01855</name>
</gene>
<name>A0A6H0KHX1_9BACE</name>
<evidence type="ECO:0000313" key="4">
    <source>
        <dbReference type="Proteomes" id="UP000501780"/>
    </source>
</evidence>
<dbReference type="PROSITE" id="PS50005">
    <property type="entry name" value="TPR"/>
    <property type="match status" value="2"/>
</dbReference>
<dbReference type="SUPFAM" id="SSF48452">
    <property type="entry name" value="TPR-like"/>
    <property type="match status" value="2"/>
</dbReference>
<evidence type="ECO:0000256" key="2">
    <source>
        <dbReference type="SAM" id="SignalP"/>
    </source>
</evidence>
<evidence type="ECO:0000313" key="3">
    <source>
        <dbReference type="EMBL" id="QIU92970.1"/>
    </source>
</evidence>
<reference evidence="3 4" key="1">
    <citation type="submission" date="2020-03" db="EMBL/GenBank/DDBJ databases">
        <title>Genomic analysis of Bacteroides faecium CBA7301.</title>
        <authorList>
            <person name="Kim J."/>
            <person name="Roh S.W."/>
        </authorList>
    </citation>
    <scope>NUCLEOTIDE SEQUENCE [LARGE SCALE GENOMIC DNA]</scope>
    <source>
        <strain evidence="3 4">CBA7301</strain>
    </source>
</reference>
<protein>
    <submittedName>
        <fullName evidence="3">Tetratricopeptide repeat protein</fullName>
    </submittedName>
</protein>
<keyword evidence="4" id="KW-1185">Reference proteome</keyword>
<organism evidence="3 4">
    <name type="scientific">Bacteroides faecium</name>
    <dbReference type="NCBI Taxonomy" id="2715212"/>
    <lineage>
        <taxon>Bacteria</taxon>
        <taxon>Pseudomonadati</taxon>
        <taxon>Bacteroidota</taxon>
        <taxon>Bacteroidia</taxon>
        <taxon>Bacteroidales</taxon>
        <taxon>Bacteroidaceae</taxon>
        <taxon>Bacteroides</taxon>
    </lineage>
</organism>
<dbReference type="Pfam" id="PF13432">
    <property type="entry name" value="TPR_16"/>
    <property type="match status" value="2"/>
</dbReference>
<dbReference type="PANTHER" id="PTHR12558">
    <property type="entry name" value="CELL DIVISION CYCLE 16,23,27"/>
    <property type="match status" value="1"/>
</dbReference>
<dbReference type="PANTHER" id="PTHR12558:SF13">
    <property type="entry name" value="CELL DIVISION CYCLE PROTEIN 27 HOMOLOG"/>
    <property type="match status" value="1"/>
</dbReference>
<dbReference type="SMART" id="SM00028">
    <property type="entry name" value="TPR"/>
    <property type="match status" value="6"/>
</dbReference>
<dbReference type="InterPro" id="IPR019734">
    <property type="entry name" value="TPR_rpt"/>
</dbReference>
<keyword evidence="2" id="KW-0732">Signal</keyword>
<evidence type="ECO:0000256" key="1">
    <source>
        <dbReference type="PROSITE-ProRule" id="PRU00339"/>
    </source>
</evidence>
<dbReference type="KEGG" id="bfc:BacF7301_01855"/>
<feature type="repeat" description="TPR" evidence="1">
    <location>
        <begin position="301"/>
        <end position="334"/>
    </location>
</feature>
<dbReference type="AlphaFoldDB" id="A0A6H0KHX1"/>
<feature type="signal peptide" evidence="2">
    <location>
        <begin position="1"/>
        <end position="20"/>
    </location>
</feature>
<dbReference type="RefSeq" id="WP_167959714.1">
    <property type="nucleotide sequence ID" value="NZ_CP050831.1"/>
</dbReference>
<accession>A0A6H0KHX1</accession>
<dbReference type="Gene3D" id="1.25.40.10">
    <property type="entry name" value="Tetratricopeptide repeat domain"/>
    <property type="match status" value="2"/>
</dbReference>
<feature type="repeat" description="TPR" evidence="1">
    <location>
        <begin position="267"/>
        <end position="300"/>
    </location>
</feature>
<feature type="chain" id="PRO_5026322058" evidence="2">
    <location>
        <begin position="21"/>
        <end position="488"/>
    </location>
</feature>
<keyword evidence="1" id="KW-0802">TPR repeat</keyword>
<dbReference type="Proteomes" id="UP000501780">
    <property type="component" value="Chromosome"/>
</dbReference>
<proteinExistence type="predicted"/>
<dbReference type="EMBL" id="CP050831">
    <property type="protein sequence ID" value="QIU92970.1"/>
    <property type="molecule type" value="Genomic_DNA"/>
</dbReference>
<sequence length="488" mass="54545">MKRVQMFLAGAFIAVGSLYAQSPDAEWQAGVAKLKETIQTNPAQAAEEAEHLIKGKNKKNVELLVAVGDAYLDAGKLTEAQEYAALARKADGKSPMASVLEGDIAVKQKNAGLASQKYEEAIYFDPKCADAYLKYADIYKSASASLAIEKLNQLKALEPSNTAVDKKLAEIYYLKNDFSKAADAYSRFAMGPTATEEDLVKYAFALFLNHDFAKSLEVANMGLQKNPRHAAFNRLAMYNYTDLKRFDEAIKAADIFFNECDKADYSYLDYMYYGHLLEDLKKYDDAVVQYEKAVEMEPAKTDLYKNISAAYEQKNDYKKAISAYQKYYSSLDKEKQTPDLQFQFGRLYYGAGTQPDSLTITVDERKQALASADSVFQVIAVEAPDSYLGNFWRARANSALDPETTQGLAKPFYEEVATLLESKNDPHYNAALVECYSYLGYYYLLAIENPALKAEAKANKDTSREYWSKILAIDPANATAKRALDGIK</sequence>
<dbReference type="InterPro" id="IPR011990">
    <property type="entry name" value="TPR-like_helical_dom_sf"/>
</dbReference>